<dbReference type="NCBIfam" id="TIGR00017">
    <property type="entry name" value="cmk"/>
    <property type="match status" value="1"/>
</dbReference>
<dbReference type="AlphaFoldDB" id="A0A1H9YKA1"/>
<gene>
    <name evidence="8" type="primary">cmk</name>
    <name evidence="10" type="ORF">SAMN05660297_00273</name>
</gene>
<dbReference type="CDD" id="cd02020">
    <property type="entry name" value="CMPK"/>
    <property type="match status" value="1"/>
</dbReference>
<dbReference type="EC" id="2.7.4.25" evidence="8"/>
<comment type="similarity">
    <text evidence="1 8">Belongs to the cytidylate kinase family. Type 1 subfamily.</text>
</comment>
<dbReference type="InterPro" id="IPR027417">
    <property type="entry name" value="P-loop_NTPase"/>
</dbReference>
<keyword evidence="11" id="KW-1185">Reference proteome</keyword>
<dbReference type="GO" id="GO:0005524">
    <property type="term" value="F:ATP binding"/>
    <property type="evidence" value="ECO:0007669"/>
    <property type="project" value="UniProtKB-UniRule"/>
</dbReference>
<evidence type="ECO:0000256" key="6">
    <source>
        <dbReference type="ARBA" id="ARBA00047615"/>
    </source>
</evidence>
<evidence type="ECO:0000313" key="10">
    <source>
        <dbReference type="EMBL" id="SES69386.1"/>
    </source>
</evidence>
<dbReference type="GO" id="GO:0006220">
    <property type="term" value="P:pyrimidine nucleotide metabolic process"/>
    <property type="evidence" value="ECO:0007669"/>
    <property type="project" value="UniProtKB-UniRule"/>
</dbReference>
<dbReference type="OrthoDB" id="9807434at2"/>
<protein>
    <recommendedName>
        <fullName evidence="8">Cytidylate kinase</fullName>
        <shortName evidence="8">CK</shortName>
        <ecNumber evidence="8">2.7.4.25</ecNumber>
    </recommendedName>
    <alternativeName>
        <fullName evidence="8">Cytidine monophosphate kinase</fullName>
        <shortName evidence="8">CMP kinase</shortName>
    </alternativeName>
</protein>
<dbReference type="InterPro" id="IPR011994">
    <property type="entry name" value="Cytidylate_kinase_dom"/>
</dbReference>
<dbReference type="GO" id="GO:0005829">
    <property type="term" value="C:cytosol"/>
    <property type="evidence" value="ECO:0007669"/>
    <property type="project" value="TreeGrafter"/>
</dbReference>
<evidence type="ECO:0000313" key="11">
    <source>
        <dbReference type="Proteomes" id="UP000199568"/>
    </source>
</evidence>
<dbReference type="InterPro" id="IPR003136">
    <property type="entry name" value="Cytidylate_kin"/>
</dbReference>
<reference evidence="10 11" key="1">
    <citation type="submission" date="2016-10" db="EMBL/GenBank/DDBJ databases">
        <authorList>
            <person name="de Groot N.N."/>
        </authorList>
    </citation>
    <scope>NUCLEOTIDE SEQUENCE [LARGE SCALE GENOMIC DNA]</scope>
    <source>
        <strain evidence="10 11">DSM 18979</strain>
    </source>
</reference>
<keyword evidence="8" id="KW-0963">Cytoplasm</keyword>
<proteinExistence type="inferred from homology"/>
<dbReference type="PANTHER" id="PTHR21299:SF2">
    <property type="entry name" value="CYTIDYLATE KINASE"/>
    <property type="match status" value="1"/>
</dbReference>
<dbReference type="GO" id="GO:0036431">
    <property type="term" value="F:dCMP kinase activity"/>
    <property type="evidence" value="ECO:0007669"/>
    <property type="project" value="InterPro"/>
</dbReference>
<keyword evidence="2 8" id="KW-0808">Transferase</keyword>
<dbReference type="STRING" id="426128.SAMN05660297_00273"/>
<evidence type="ECO:0000259" key="9">
    <source>
        <dbReference type="Pfam" id="PF02224"/>
    </source>
</evidence>
<name>A0A1H9YKA1_9FIRM</name>
<accession>A0A1H9YKA1</accession>
<keyword evidence="4 8" id="KW-0418">Kinase</keyword>
<dbReference type="GO" id="GO:0015949">
    <property type="term" value="P:nucleobase-containing small molecule interconversion"/>
    <property type="evidence" value="ECO:0007669"/>
    <property type="project" value="TreeGrafter"/>
</dbReference>
<dbReference type="Gene3D" id="3.40.50.300">
    <property type="entry name" value="P-loop containing nucleotide triphosphate hydrolases"/>
    <property type="match status" value="1"/>
</dbReference>
<dbReference type="Pfam" id="PF02224">
    <property type="entry name" value="Cytidylate_kin"/>
    <property type="match status" value="1"/>
</dbReference>
<dbReference type="SUPFAM" id="SSF52540">
    <property type="entry name" value="P-loop containing nucleoside triphosphate hydrolases"/>
    <property type="match status" value="1"/>
</dbReference>
<comment type="subcellular location">
    <subcellularLocation>
        <location evidence="8">Cytoplasm</location>
    </subcellularLocation>
</comment>
<comment type="catalytic activity">
    <reaction evidence="6 8">
        <text>dCMP + ATP = dCDP + ADP</text>
        <dbReference type="Rhea" id="RHEA:25094"/>
        <dbReference type="ChEBI" id="CHEBI:30616"/>
        <dbReference type="ChEBI" id="CHEBI:57566"/>
        <dbReference type="ChEBI" id="CHEBI:58593"/>
        <dbReference type="ChEBI" id="CHEBI:456216"/>
        <dbReference type="EC" id="2.7.4.25"/>
    </reaction>
</comment>
<dbReference type="Proteomes" id="UP000199568">
    <property type="component" value="Unassembled WGS sequence"/>
</dbReference>
<feature type="domain" description="Cytidylate kinase" evidence="9">
    <location>
        <begin position="6"/>
        <end position="215"/>
    </location>
</feature>
<keyword evidence="3 8" id="KW-0547">Nucleotide-binding</keyword>
<evidence type="ECO:0000256" key="1">
    <source>
        <dbReference type="ARBA" id="ARBA00009427"/>
    </source>
</evidence>
<evidence type="ECO:0000256" key="8">
    <source>
        <dbReference type="HAMAP-Rule" id="MF_00238"/>
    </source>
</evidence>
<dbReference type="RefSeq" id="WP_090438146.1">
    <property type="nucleotide sequence ID" value="NZ_FOHU01000001.1"/>
</dbReference>
<organism evidence="10 11">
    <name type="scientific">Natronincola peptidivorans</name>
    <dbReference type="NCBI Taxonomy" id="426128"/>
    <lineage>
        <taxon>Bacteria</taxon>
        <taxon>Bacillati</taxon>
        <taxon>Bacillota</taxon>
        <taxon>Clostridia</taxon>
        <taxon>Peptostreptococcales</taxon>
        <taxon>Natronincolaceae</taxon>
        <taxon>Natronincola</taxon>
    </lineage>
</organism>
<dbReference type="PANTHER" id="PTHR21299">
    <property type="entry name" value="CYTIDYLATE KINASE/PANTOATE-BETA-ALANINE LIGASE"/>
    <property type="match status" value="1"/>
</dbReference>
<evidence type="ECO:0000256" key="3">
    <source>
        <dbReference type="ARBA" id="ARBA00022741"/>
    </source>
</evidence>
<comment type="catalytic activity">
    <reaction evidence="7 8">
        <text>CMP + ATP = CDP + ADP</text>
        <dbReference type="Rhea" id="RHEA:11600"/>
        <dbReference type="ChEBI" id="CHEBI:30616"/>
        <dbReference type="ChEBI" id="CHEBI:58069"/>
        <dbReference type="ChEBI" id="CHEBI:60377"/>
        <dbReference type="ChEBI" id="CHEBI:456216"/>
        <dbReference type="EC" id="2.7.4.25"/>
    </reaction>
</comment>
<keyword evidence="5 8" id="KW-0067">ATP-binding</keyword>
<feature type="binding site" evidence="8">
    <location>
        <begin position="10"/>
        <end position="18"/>
    </location>
    <ligand>
        <name>ATP</name>
        <dbReference type="ChEBI" id="CHEBI:30616"/>
    </ligand>
</feature>
<evidence type="ECO:0000256" key="4">
    <source>
        <dbReference type="ARBA" id="ARBA00022777"/>
    </source>
</evidence>
<sequence>MNHLQIAIDGPAGAGKSTIARKLAKNLNITYVDTGAMYRALTYKILKDKIEINNIDSIIETAKNTNILLIEDELYLDNQHITDEIRSKEVTHYVSYIAQIPELRKILVELQKKIADNNSVVMDGRDIGTFVLPNANVKIFLTASIEERAYRRYNELLLKDQPVNLQEIKKSIEERDKIDSQRDYAPLVKAEDAIELDTTGLSIDEVIEKIIHIIHRDK</sequence>
<evidence type="ECO:0000256" key="5">
    <source>
        <dbReference type="ARBA" id="ARBA00022840"/>
    </source>
</evidence>
<dbReference type="GO" id="GO:0036430">
    <property type="term" value="F:CMP kinase activity"/>
    <property type="evidence" value="ECO:0007669"/>
    <property type="project" value="RHEA"/>
</dbReference>
<dbReference type="HAMAP" id="MF_00238">
    <property type="entry name" value="Cytidyl_kinase_type1"/>
    <property type="match status" value="1"/>
</dbReference>
<evidence type="ECO:0000256" key="7">
    <source>
        <dbReference type="ARBA" id="ARBA00048478"/>
    </source>
</evidence>
<evidence type="ECO:0000256" key="2">
    <source>
        <dbReference type="ARBA" id="ARBA00022679"/>
    </source>
</evidence>
<dbReference type="EMBL" id="FOHU01000001">
    <property type="protein sequence ID" value="SES69386.1"/>
    <property type="molecule type" value="Genomic_DNA"/>
</dbReference>